<reference evidence="2 3" key="1">
    <citation type="submission" date="2016-07" db="EMBL/GenBank/DDBJ databases">
        <title>Pervasive Adenine N6-methylation of Active Genes in Fungi.</title>
        <authorList>
            <consortium name="DOE Joint Genome Institute"/>
            <person name="Mondo S.J."/>
            <person name="Dannebaum R.O."/>
            <person name="Kuo R.C."/>
            <person name="Labutti K."/>
            <person name="Haridas S."/>
            <person name="Kuo A."/>
            <person name="Salamov A."/>
            <person name="Ahrendt S.R."/>
            <person name="Lipzen A."/>
            <person name="Sullivan W."/>
            <person name="Andreopoulos W.B."/>
            <person name="Clum A."/>
            <person name="Lindquist E."/>
            <person name="Daum C."/>
            <person name="Ramamoorthy G.K."/>
            <person name="Gryganskyi A."/>
            <person name="Culley D."/>
            <person name="Magnuson J.K."/>
            <person name="James T.Y."/>
            <person name="O'Malley M.A."/>
            <person name="Stajich J.E."/>
            <person name="Spatafora J.W."/>
            <person name="Visel A."/>
            <person name="Grigoriev I.V."/>
        </authorList>
    </citation>
    <scope>NUCLEOTIDE SEQUENCE [LARGE SCALE GENOMIC DNA]</scope>
    <source>
        <strain evidence="2 3">62-1032</strain>
    </source>
</reference>
<feature type="region of interest" description="Disordered" evidence="1">
    <location>
        <begin position="60"/>
        <end position="86"/>
    </location>
</feature>
<feature type="compositionally biased region" description="Pro residues" evidence="1">
    <location>
        <begin position="65"/>
        <end position="74"/>
    </location>
</feature>
<evidence type="ECO:0000313" key="3">
    <source>
        <dbReference type="Proteomes" id="UP000193467"/>
    </source>
</evidence>
<organism evidence="2 3">
    <name type="scientific">Leucosporidium creatinivorum</name>
    <dbReference type="NCBI Taxonomy" id="106004"/>
    <lineage>
        <taxon>Eukaryota</taxon>
        <taxon>Fungi</taxon>
        <taxon>Dikarya</taxon>
        <taxon>Basidiomycota</taxon>
        <taxon>Pucciniomycotina</taxon>
        <taxon>Microbotryomycetes</taxon>
        <taxon>Leucosporidiales</taxon>
        <taxon>Leucosporidium</taxon>
    </lineage>
</organism>
<dbReference type="EMBL" id="MCGR01000005">
    <property type="protein sequence ID" value="ORY89628.1"/>
    <property type="molecule type" value="Genomic_DNA"/>
</dbReference>
<keyword evidence="3" id="KW-1185">Reference proteome</keyword>
<dbReference type="Proteomes" id="UP000193467">
    <property type="component" value="Unassembled WGS sequence"/>
</dbReference>
<proteinExistence type="predicted"/>
<accession>A0A1Y2FZI7</accession>
<evidence type="ECO:0000256" key="1">
    <source>
        <dbReference type="SAM" id="MobiDB-lite"/>
    </source>
</evidence>
<dbReference type="AlphaFoldDB" id="A0A1Y2FZI7"/>
<name>A0A1Y2FZI7_9BASI</name>
<evidence type="ECO:0000313" key="2">
    <source>
        <dbReference type="EMBL" id="ORY89628.1"/>
    </source>
</evidence>
<comment type="caution">
    <text evidence="2">The sequence shown here is derived from an EMBL/GenBank/DDBJ whole genome shotgun (WGS) entry which is preliminary data.</text>
</comment>
<gene>
    <name evidence="2" type="ORF">BCR35DRAFT_155194</name>
</gene>
<protein>
    <submittedName>
        <fullName evidence="2">Uncharacterized protein</fullName>
    </submittedName>
</protein>
<sequence length="155" mass="16259">MPASFAALTTSSSLLCTSSFSSLTLFNSLLSLSSSSASSTSLSSAVLNLNPLPPPPNFLFFAPSPTSPPPPPPTGAGLGPSSSDPSPFFPPLRPAFLRCRLRRFLAVLASASAAAVSWRCSASVLFLSCDGEEDGRKKSQLAVRMEEEGLLEHRE</sequence>
<dbReference type="InParanoid" id="A0A1Y2FZI7"/>